<evidence type="ECO:0000313" key="3">
    <source>
        <dbReference type="EMBL" id="HJC69908.1"/>
    </source>
</evidence>
<name>A0A9D2Q106_9MICO</name>
<evidence type="ECO:0000256" key="1">
    <source>
        <dbReference type="SAM" id="MobiDB-lite"/>
    </source>
</evidence>
<proteinExistence type="predicted"/>
<dbReference type="InterPro" id="IPR016181">
    <property type="entry name" value="Acyl_CoA_acyltransferase"/>
</dbReference>
<dbReference type="EMBL" id="DWWC01000197">
    <property type="protein sequence ID" value="HJC69908.1"/>
    <property type="molecule type" value="Genomic_DNA"/>
</dbReference>
<evidence type="ECO:0000313" key="4">
    <source>
        <dbReference type="Proteomes" id="UP000823854"/>
    </source>
</evidence>
<sequence length="239" mass="26739">MLVPGQGRRRRPAVATASARGTRCRPRGLRSRSRTAKPTCRANGWRYGESVTAAATASSIALRRLAPRGADRDRLLSFLTSNVFPFHVMSRRTTGEVAASIDEGAFENDETRSFWLDHAELGRIGLVRLEDLEDPTPLLDLRLAEGFRGRGLGAEALRAVTRHVFEHLDEVTRFEGQTREDNLAMRRTFVRCGWVKEAHYRESWPVEGGAPLASVAYAILRRDWESGTTTPVPWEEPGL</sequence>
<evidence type="ECO:0000259" key="2">
    <source>
        <dbReference type="PROSITE" id="PS51186"/>
    </source>
</evidence>
<dbReference type="PROSITE" id="PS51186">
    <property type="entry name" value="GNAT"/>
    <property type="match status" value="1"/>
</dbReference>
<protein>
    <submittedName>
        <fullName evidence="3">GNAT family N-acetyltransferase</fullName>
    </submittedName>
</protein>
<comment type="caution">
    <text evidence="3">The sequence shown here is derived from an EMBL/GenBank/DDBJ whole genome shotgun (WGS) entry which is preliminary data.</text>
</comment>
<gene>
    <name evidence="3" type="ORF">H9932_09575</name>
</gene>
<dbReference type="Pfam" id="PF13302">
    <property type="entry name" value="Acetyltransf_3"/>
    <property type="match status" value="1"/>
</dbReference>
<feature type="compositionally biased region" description="Basic residues" evidence="1">
    <location>
        <begin position="22"/>
        <end position="35"/>
    </location>
</feature>
<organism evidence="3 4">
    <name type="scientific">Candidatus Brachybacterium intestinipullorum</name>
    <dbReference type="NCBI Taxonomy" id="2838512"/>
    <lineage>
        <taxon>Bacteria</taxon>
        <taxon>Bacillati</taxon>
        <taxon>Actinomycetota</taxon>
        <taxon>Actinomycetes</taxon>
        <taxon>Micrococcales</taxon>
        <taxon>Dermabacteraceae</taxon>
        <taxon>Brachybacterium</taxon>
    </lineage>
</organism>
<dbReference type="Proteomes" id="UP000823854">
    <property type="component" value="Unassembled WGS sequence"/>
</dbReference>
<feature type="domain" description="N-acetyltransferase" evidence="2">
    <location>
        <begin position="60"/>
        <end position="222"/>
    </location>
</feature>
<dbReference type="GO" id="GO:0016747">
    <property type="term" value="F:acyltransferase activity, transferring groups other than amino-acyl groups"/>
    <property type="evidence" value="ECO:0007669"/>
    <property type="project" value="InterPro"/>
</dbReference>
<accession>A0A9D2Q106</accession>
<dbReference type="InterPro" id="IPR000182">
    <property type="entry name" value="GNAT_dom"/>
</dbReference>
<reference evidence="3" key="2">
    <citation type="submission" date="2021-04" db="EMBL/GenBank/DDBJ databases">
        <authorList>
            <person name="Gilroy R."/>
        </authorList>
    </citation>
    <scope>NUCLEOTIDE SEQUENCE</scope>
    <source>
        <strain evidence="3">CHK130-7132</strain>
    </source>
</reference>
<reference evidence="3" key="1">
    <citation type="journal article" date="2021" name="PeerJ">
        <title>Extensive microbial diversity within the chicken gut microbiome revealed by metagenomics and culture.</title>
        <authorList>
            <person name="Gilroy R."/>
            <person name="Ravi A."/>
            <person name="Getino M."/>
            <person name="Pursley I."/>
            <person name="Horton D.L."/>
            <person name="Alikhan N.F."/>
            <person name="Baker D."/>
            <person name="Gharbi K."/>
            <person name="Hall N."/>
            <person name="Watson M."/>
            <person name="Adriaenssens E.M."/>
            <person name="Foster-Nyarko E."/>
            <person name="Jarju S."/>
            <person name="Secka A."/>
            <person name="Antonio M."/>
            <person name="Oren A."/>
            <person name="Chaudhuri R.R."/>
            <person name="La Ragione R."/>
            <person name="Hildebrand F."/>
            <person name="Pallen M.J."/>
        </authorList>
    </citation>
    <scope>NUCLEOTIDE SEQUENCE</scope>
    <source>
        <strain evidence="3">CHK130-7132</strain>
    </source>
</reference>
<dbReference type="Gene3D" id="3.40.630.30">
    <property type="match status" value="1"/>
</dbReference>
<dbReference type="SUPFAM" id="SSF55729">
    <property type="entry name" value="Acyl-CoA N-acyltransferases (Nat)"/>
    <property type="match status" value="1"/>
</dbReference>
<dbReference type="AlphaFoldDB" id="A0A9D2Q106"/>
<feature type="region of interest" description="Disordered" evidence="1">
    <location>
        <begin position="1"/>
        <end position="36"/>
    </location>
</feature>